<dbReference type="Pfam" id="PF03279">
    <property type="entry name" value="Lip_A_acyltrans"/>
    <property type="match status" value="1"/>
</dbReference>
<dbReference type="GO" id="GO:0005886">
    <property type="term" value="C:plasma membrane"/>
    <property type="evidence" value="ECO:0007669"/>
    <property type="project" value="UniProtKB-SubCell"/>
</dbReference>
<keyword evidence="2" id="KW-1003">Cell membrane</keyword>
<gene>
    <name evidence="7" type="ORF">PHACT_01990</name>
</gene>
<evidence type="ECO:0000313" key="8">
    <source>
        <dbReference type="Proteomes" id="UP000175669"/>
    </source>
</evidence>
<dbReference type="STRING" id="1524254.PHACT_01990"/>
<organism evidence="7 8">
    <name type="scientific">Pseudohongiella acticola</name>
    <dbReference type="NCBI Taxonomy" id="1524254"/>
    <lineage>
        <taxon>Bacteria</taxon>
        <taxon>Pseudomonadati</taxon>
        <taxon>Pseudomonadota</taxon>
        <taxon>Gammaproteobacteria</taxon>
        <taxon>Pseudomonadales</taxon>
        <taxon>Pseudohongiellaceae</taxon>
        <taxon>Pseudohongiella</taxon>
    </lineage>
</organism>
<protein>
    <recommendedName>
        <fullName evidence="9">Lipid A biosynthesis lauroyl acyltransferase</fullName>
    </recommendedName>
</protein>
<dbReference type="GO" id="GO:0009247">
    <property type="term" value="P:glycolipid biosynthetic process"/>
    <property type="evidence" value="ECO:0007669"/>
    <property type="project" value="UniProtKB-ARBA"/>
</dbReference>
<dbReference type="EMBL" id="MASR01000001">
    <property type="protein sequence ID" value="OFE12054.1"/>
    <property type="molecule type" value="Genomic_DNA"/>
</dbReference>
<keyword evidence="6" id="KW-0012">Acyltransferase</keyword>
<keyword evidence="8" id="KW-1185">Reference proteome</keyword>
<evidence type="ECO:0000313" key="7">
    <source>
        <dbReference type="EMBL" id="OFE12054.1"/>
    </source>
</evidence>
<evidence type="ECO:0000256" key="1">
    <source>
        <dbReference type="ARBA" id="ARBA00004533"/>
    </source>
</evidence>
<accession>A0A1E8CI27</accession>
<evidence type="ECO:0000256" key="2">
    <source>
        <dbReference type="ARBA" id="ARBA00022475"/>
    </source>
</evidence>
<evidence type="ECO:0000256" key="4">
    <source>
        <dbReference type="ARBA" id="ARBA00022679"/>
    </source>
</evidence>
<dbReference type="RefSeq" id="WP_070115678.1">
    <property type="nucleotide sequence ID" value="NZ_MASR01000001.1"/>
</dbReference>
<evidence type="ECO:0000256" key="3">
    <source>
        <dbReference type="ARBA" id="ARBA00022519"/>
    </source>
</evidence>
<evidence type="ECO:0000256" key="6">
    <source>
        <dbReference type="ARBA" id="ARBA00023315"/>
    </source>
</evidence>
<dbReference type="Proteomes" id="UP000175669">
    <property type="component" value="Unassembled WGS sequence"/>
</dbReference>
<keyword evidence="5" id="KW-0472">Membrane</keyword>
<name>A0A1E8CI27_9GAMM</name>
<reference evidence="8" key="1">
    <citation type="submission" date="2016-07" db="EMBL/GenBank/DDBJ databases">
        <authorList>
            <person name="Florea S."/>
            <person name="Webb J.S."/>
            <person name="Jaromczyk J."/>
            <person name="Schardl C.L."/>
        </authorList>
    </citation>
    <scope>NUCLEOTIDE SEQUENCE [LARGE SCALE GENOMIC DNA]</scope>
    <source>
        <strain evidence="8">KCTC 42131</strain>
    </source>
</reference>
<dbReference type="InterPro" id="IPR004960">
    <property type="entry name" value="LipA_acyltrans"/>
</dbReference>
<sequence>MPTFDERVQSATEKANSKQTLLLLREILEEVMASSSEYFVIDVMRKHSTTDIGVWVVRSEAGLTLAVRDCSSDGARLQCELLLSLIETLTDAQLHMSFFERAEVKVSSILRSCMKSGLRDNHKRTIFSMLSWAKLYFQQQGRYGEFMNTQRTVMACLLHEPESRVRSIWREYTFWYHLNYARRLIHLENRHESSRYLERFYWPDKADYQQAIQNNAGSRVLVTIHMGDFFGGFRALSSVSDAGRAAISLRREPGSDHGMQNFSADRVAHQVIYHHQNTSTTIVSALRRGRHTLATLFDLKEDFGSTVTVNFFGRRSKFVKGPALLAILGRSPIYPFVCYEHHGRNCIEMAPVIDASVWPDEDLQQATERITQALVALAENWISRWPAQWKYLSNLPAYFEAAC</sequence>
<evidence type="ECO:0008006" key="9">
    <source>
        <dbReference type="Google" id="ProtNLM"/>
    </source>
</evidence>
<evidence type="ECO:0000256" key="5">
    <source>
        <dbReference type="ARBA" id="ARBA00023136"/>
    </source>
</evidence>
<keyword evidence="4" id="KW-0808">Transferase</keyword>
<dbReference type="AlphaFoldDB" id="A0A1E8CI27"/>
<comment type="caution">
    <text evidence="7">The sequence shown here is derived from an EMBL/GenBank/DDBJ whole genome shotgun (WGS) entry which is preliminary data.</text>
</comment>
<comment type="subcellular location">
    <subcellularLocation>
        <location evidence="1">Cell inner membrane</location>
    </subcellularLocation>
</comment>
<dbReference type="GO" id="GO:0016746">
    <property type="term" value="F:acyltransferase activity"/>
    <property type="evidence" value="ECO:0007669"/>
    <property type="project" value="UniProtKB-KW"/>
</dbReference>
<keyword evidence="3" id="KW-0997">Cell inner membrane</keyword>
<proteinExistence type="predicted"/>
<dbReference type="OrthoDB" id="9808633at2"/>